<proteinExistence type="predicted"/>
<sequence>MHREGFLGSEKSNIQERLKSASEARTQEIVEGKISYTGSAPKKLSEEELAKIPTDLYREGAMYYGDTHTQTLLLPIRQARCLI</sequence>
<feature type="compositionally biased region" description="Basic and acidic residues" evidence="1">
    <location>
        <begin position="13"/>
        <end position="22"/>
    </location>
</feature>
<protein>
    <submittedName>
        <fullName evidence="2">Uncharacterized protein</fullName>
    </submittedName>
</protein>
<feature type="region of interest" description="Disordered" evidence="1">
    <location>
        <begin position="1"/>
        <end position="22"/>
    </location>
</feature>
<evidence type="ECO:0000313" key="2">
    <source>
        <dbReference type="EMBL" id="TLE16792.1"/>
    </source>
</evidence>
<evidence type="ECO:0000256" key="1">
    <source>
        <dbReference type="SAM" id="MobiDB-lite"/>
    </source>
</evidence>
<reference evidence="2 3" key="1">
    <citation type="journal article" date="2014" name="Genome Announc.">
        <title>Draft genome sequences of eight enterohepatic helicobacter species isolated from both laboratory and wild rodents.</title>
        <authorList>
            <person name="Sheh A."/>
            <person name="Shen Z."/>
            <person name="Fox J.G."/>
        </authorList>
    </citation>
    <scope>NUCLEOTIDE SEQUENCE [LARGE SCALE GENOMIC DNA]</scope>
    <source>
        <strain evidence="2 3">MIT-03-7007</strain>
    </source>
</reference>
<dbReference type="RefSeq" id="WP_034552866.1">
    <property type="nucleotide sequence ID" value="NZ_JRPC02000003.1"/>
</dbReference>
<dbReference type="EMBL" id="JRPC02000003">
    <property type="protein sequence ID" value="TLE16792.1"/>
    <property type="molecule type" value="Genomic_DNA"/>
</dbReference>
<gene>
    <name evidence="2" type="ORF">LS72_001500</name>
</gene>
<accession>A0A4U8UGJ0</accession>
<organism evidence="2 3">
    <name type="scientific">Helicobacter apodemus</name>
    <dbReference type="NCBI Taxonomy" id="135569"/>
    <lineage>
        <taxon>Bacteria</taxon>
        <taxon>Pseudomonadati</taxon>
        <taxon>Campylobacterota</taxon>
        <taxon>Epsilonproteobacteria</taxon>
        <taxon>Campylobacterales</taxon>
        <taxon>Helicobacteraceae</taxon>
        <taxon>Helicobacter</taxon>
    </lineage>
</organism>
<keyword evidence="3" id="KW-1185">Reference proteome</keyword>
<dbReference type="AlphaFoldDB" id="A0A4U8UGJ0"/>
<comment type="caution">
    <text evidence="2">The sequence shown here is derived from an EMBL/GenBank/DDBJ whole genome shotgun (WGS) entry which is preliminary data.</text>
</comment>
<name>A0A4U8UGJ0_9HELI</name>
<dbReference type="Proteomes" id="UP000029920">
    <property type="component" value="Unassembled WGS sequence"/>
</dbReference>
<evidence type="ECO:0000313" key="3">
    <source>
        <dbReference type="Proteomes" id="UP000029920"/>
    </source>
</evidence>